<dbReference type="PROSITE" id="PS51194">
    <property type="entry name" value="HELICASE_CTER"/>
    <property type="match status" value="1"/>
</dbReference>
<dbReference type="InterPro" id="IPR027417">
    <property type="entry name" value="P-loop_NTPase"/>
</dbReference>
<evidence type="ECO:0000256" key="4">
    <source>
        <dbReference type="ARBA" id="ARBA00022840"/>
    </source>
</evidence>
<keyword evidence="2 6" id="KW-0378">Hydrolase</keyword>
<keyword evidence="3 6" id="KW-0347">Helicase</keyword>
<dbReference type="CDD" id="cd12252">
    <property type="entry name" value="RRM_DbpA"/>
    <property type="match status" value="1"/>
</dbReference>
<dbReference type="InterPro" id="IPR011545">
    <property type="entry name" value="DEAD/DEAH_box_helicase_dom"/>
</dbReference>
<feature type="compositionally biased region" description="Basic and acidic residues" evidence="7">
    <location>
        <begin position="557"/>
        <end position="567"/>
    </location>
</feature>
<evidence type="ECO:0000313" key="10">
    <source>
        <dbReference type="EMBL" id="MBD0414523.1"/>
    </source>
</evidence>
<organism evidence="10 11">
    <name type="scientific">Oryzicola mucosus</name>
    <dbReference type="NCBI Taxonomy" id="2767425"/>
    <lineage>
        <taxon>Bacteria</taxon>
        <taxon>Pseudomonadati</taxon>
        <taxon>Pseudomonadota</taxon>
        <taxon>Alphaproteobacteria</taxon>
        <taxon>Hyphomicrobiales</taxon>
        <taxon>Phyllobacteriaceae</taxon>
        <taxon>Oryzicola</taxon>
    </lineage>
</organism>
<dbReference type="CDD" id="cd00268">
    <property type="entry name" value="DEADc"/>
    <property type="match status" value="1"/>
</dbReference>
<dbReference type="Pfam" id="PF00271">
    <property type="entry name" value="Helicase_C"/>
    <property type="match status" value="1"/>
</dbReference>
<dbReference type="GO" id="GO:0005829">
    <property type="term" value="C:cytosol"/>
    <property type="evidence" value="ECO:0007669"/>
    <property type="project" value="TreeGrafter"/>
</dbReference>
<dbReference type="GO" id="GO:0003724">
    <property type="term" value="F:RNA helicase activity"/>
    <property type="evidence" value="ECO:0007669"/>
    <property type="project" value="TreeGrafter"/>
</dbReference>
<proteinExistence type="inferred from homology"/>
<comment type="similarity">
    <text evidence="5 6">Belongs to the DEAD box helicase family.</text>
</comment>
<protein>
    <submittedName>
        <fullName evidence="10">DEAD/DEAH box helicase</fullName>
    </submittedName>
</protein>
<feature type="compositionally biased region" description="Basic and acidic residues" evidence="7">
    <location>
        <begin position="530"/>
        <end position="544"/>
    </location>
</feature>
<keyword evidence="1 6" id="KW-0547">Nucleotide-binding</keyword>
<evidence type="ECO:0000256" key="5">
    <source>
        <dbReference type="ARBA" id="ARBA00038437"/>
    </source>
</evidence>
<evidence type="ECO:0000259" key="9">
    <source>
        <dbReference type="PROSITE" id="PS51194"/>
    </source>
</evidence>
<dbReference type="Proteomes" id="UP000643405">
    <property type="component" value="Unassembled WGS sequence"/>
</dbReference>
<dbReference type="InterPro" id="IPR044742">
    <property type="entry name" value="DEAD/DEAH_RhlB"/>
</dbReference>
<dbReference type="InterPro" id="IPR001650">
    <property type="entry name" value="Helicase_C-like"/>
</dbReference>
<dbReference type="SMART" id="SM00487">
    <property type="entry name" value="DEXDc"/>
    <property type="match status" value="1"/>
</dbReference>
<feature type="region of interest" description="Disordered" evidence="7">
    <location>
        <begin position="429"/>
        <end position="454"/>
    </location>
</feature>
<dbReference type="SUPFAM" id="SSF52540">
    <property type="entry name" value="P-loop containing nucleoside triphosphate hydrolases"/>
    <property type="match status" value="1"/>
</dbReference>
<dbReference type="AlphaFoldDB" id="A0A8J6U1J7"/>
<dbReference type="InterPro" id="IPR000629">
    <property type="entry name" value="RNA-helicase_DEAD-box_CS"/>
</dbReference>
<comment type="caution">
    <text evidence="10">The sequence shown here is derived from an EMBL/GenBank/DDBJ whole genome shotgun (WGS) entry which is preliminary data.</text>
</comment>
<sequence>MTIFEGMAPALAGALAARGYDKLTAVQQAVLAEDAGNADLLVSAQTGSGKTVAFGIAIAPTLLRGAERLPADASPLCVIIAPTRELAIQVRREFEWLYAGTGARLASCVGGMDMRKERRALDEGAHIIVGTPGRLRDHITRGSLDISAVRAVVLDEADEMLDLGFREDLEFILAAAPVDRRTLMFSATVPAQIAQLAKRFQRNAVRLNVVSEGRQHDDIEYRTLLVAPPERENAIINALLYFDAQNTIVFCSTRDAVKHLASRLNNRGFSVVSLSGELSQAERNNALQSMRDGRARVCVATDVAARGIDLPNLDLVIHADLPTNPDTLLHRSGRTGRAGRKGICALIVPYHRRGSAARLLKLAKLEAVQQPAPGPAEIEERNHQRMLADLEQTEAPSDEERAMVAELLEKHDAERFALAWLRQQIASRPAAEELSSGPAPTFEPSKGERPDTRFEGGTWFSVSLGRKHRAEPRWLLPLLCKAGRVTKNEIGSIRILDAETRFEVKSDRAAGYAAAVREQGTLEKGVTIRLAEDAGPSDRGEKDFKKKHRKGPPPGAEPKRSIKDKKAAGFGDNATPRPDRKFKKKPFDKG</sequence>
<dbReference type="PANTHER" id="PTHR47959">
    <property type="entry name" value="ATP-DEPENDENT RNA HELICASE RHLE-RELATED"/>
    <property type="match status" value="1"/>
</dbReference>
<feature type="compositionally biased region" description="Basic and acidic residues" evidence="7">
    <location>
        <begin position="445"/>
        <end position="454"/>
    </location>
</feature>
<evidence type="ECO:0000256" key="3">
    <source>
        <dbReference type="ARBA" id="ARBA00022806"/>
    </source>
</evidence>
<dbReference type="Pfam" id="PF03880">
    <property type="entry name" value="DbpA"/>
    <property type="match status" value="1"/>
</dbReference>
<evidence type="ECO:0000256" key="6">
    <source>
        <dbReference type="RuleBase" id="RU000492"/>
    </source>
</evidence>
<evidence type="ECO:0000256" key="1">
    <source>
        <dbReference type="ARBA" id="ARBA00022741"/>
    </source>
</evidence>
<feature type="domain" description="Helicase ATP-binding" evidence="8">
    <location>
        <begin position="31"/>
        <end position="207"/>
    </location>
</feature>
<name>A0A8J6U1J7_9HYPH</name>
<dbReference type="RefSeq" id="WP_188163962.1">
    <property type="nucleotide sequence ID" value="NZ_JACVVX010000002.1"/>
</dbReference>
<dbReference type="GO" id="GO:0005524">
    <property type="term" value="F:ATP binding"/>
    <property type="evidence" value="ECO:0007669"/>
    <property type="project" value="UniProtKB-KW"/>
</dbReference>
<keyword evidence="4 6" id="KW-0067">ATP-binding</keyword>
<dbReference type="GO" id="GO:0003676">
    <property type="term" value="F:nucleic acid binding"/>
    <property type="evidence" value="ECO:0007669"/>
    <property type="project" value="InterPro"/>
</dbReference>
<dbReference type="InterPro" id="IPR012677">
    <property type="entry name" value="Nucleotide-bd_a/b_plait_sf"/>
</dbReference>
<feature type="domain" description="Helicase C-terminal" evidence="9">
    <location>
        <begin position="234"/>
        <end position="384"/>
    </location>
</feature>
<dbReference type="EMBL" id="JACVVX010000002">
    <property type="protein sequence ID" value="MBD0414523.1"/>
    <property type="molecule type" value="Genomic_DNA"/>
</dbReference>
<keyword evidence="11" id="KW-1185">Reference proteome</keyword>
<evidence type="ECO:0000259" key="8">
    <source>
        <dbReference type="PROSITE" id="PS51192"/>
    </source>
</evidence>
<dbReference type="Gene3D" id="3.30.70.330">
    <property type="match status" value="1"/>
</dbReference>
<reference evidence="10" key="1">
    <citation type="submission" date="2020-09" db="EMBL/GenBank/DDBJ databases">
        <title>Genome seq and assembly of Tianweitania sp.</title>
        <authorList>
            <person name="Chhetri G."/>
        </authorList>
    </citation>
    <scope>NUCLEOTIDE SEQUENCE</scope>
    <source>
        <strain evidence="10">Rool2</strain>
    </source>
</reference>
<evidence type="ECO:0000256" key="7">
    <source>
        <dbReference type="SAM" id="MobiDB-lite"/>
    </source>
</evidence>
<dbReference type="GO" id="GO:0016787">
    <property type="term" value="F:hydrolase activity"/>
    <property type="evidence" value="ECO:0007669"/>
    <property type="project" value="UniProtKB-KW"/>
</dbReference>
<dbReference type="InterPro" id="IPR005580">
    <property type="entry name" value="DbpA/CsdA_RNA-bd_dom"/>
</dbReference>
<dbReference type="InterPro" id="IPR050079">
    <property type="entry name" value="DEAD_box_RNA_helicase"/>
</dbReference>
<evidence type="ECO:0000313" key="11">
    <source>
        <dbReference type="Proteomes" id="UP000643405"/>
    </source>
</evidence>
<dbReference type="CDD" id="cd18787">
    <property type="entry name" value="SF2_C_DEAD"/>
    <property type="match status" value="1"/>
</dbReference>
<dbReference type="PROSITE" id="PS51192">
    <property type="entry name" value="HELICASE_ATP_BIND_1"/>
    <property type="match status" value="1"/>
</dbReference>
<dbReference type="PROSITE" id="PS00039">
    <property type="entry name" value="DEAD_ATP_HELICASE"/>
    <property type="match status" value="1"/>
</dbReference>
<dbReference type="SMART" id="SM00490">
    <property type="entry name" value="HELICc"/>
    <property type="match status" value="1"/>
</dbReference>
<feature type="region of interest" description="Disordered" evidence="7">
    <location>
        <begin position="529"/>
        <end position="590"/>
    </location>
</feature>
<evidence type="ECO:0000256" key="2">
    <source>
        <dbReference type="ARBA" id="ARBA00022801"/>
    </source>
</evidence>
<dbReference type="Pfam" id="PF00270">
    <property type="entry name" value="DEAD"/>
    <property type="match status" value="1"/>
</dbReference>
<dbReference type="Gene3D" id="3.40.50.300">
    <property type="entry name" value="P-loop containing nucleotide triphosphate hydrolases"/>
    <property type="match status" value="2"/>
</dbReference>
<dbReference type="InterPro" id="IPR014001">
    <property type="entry name" value="Helicase_ATP-bd"/>
</dbReference>
<gene>
    <name evidence="10" type="ORF">ICI42_07645</name>
</gene>
<dbReference type="PANTHER" id="PTHR47959:SF1">
    <property type="entry name" value="ATP-DEPENDENT RNA HELICASE DBPA"/>
    <property type="match status" value="1"/>
</dbReference>
<accession>A0A8J6U1J7</accession>